<dbReference type="Proteomes" id="UP000675920">
    <property type="component" value="Unplaced"/>
</dbReference>
<evidence type="ECO:0000256" key="4">
    <source>
        <dbReference type="ARBA" id="ARBA00022679"/>
    </source>
</evidence>
<dbReference type="EC" id="2.6.1.19" evidence="8"/>
<evidence type="ECO:0000313" key="7">
    <source>
        <dbReference type="Proteomes" id="UP000675920"/>
    </source>
</evidence>
<dbReference type="OrthoDB" id="3398487at2"/>
<dbReference type="GO" id="GO:0009448">
    <property type="term" value="P:gamma-aminobutyric acid metabolic process"/>
    <property type="evidence" value="ECO:0007669"/>
    <property type="project" value="InterPro"/>
</dbReference>
<keyword evidence="3" id="KW-0032">Aminotransferase</keyword>
<dbReference type="GO" id="GO:0030170">
    <property type="term" value="F:pyridoxal phosphate binding"/>
    <property type="evidence" value="ECO:0007669"/>
    <property type="project" value="InterPro"/>
</dbReference>
<comment type="cofactor">
    <cofactor evidence="1">
        <name>pyridoxal 5'-phosphate</name>
        <dbReference type="ChEBI" id="CHEBI:597326"/>
    </cofactor>
</comment>
<dbReference type="InterPro" id="IPR015421">
    <property type="entry name" value="PyrdxlP-dep_Trfase_major"/>
</dbReference>
<dbReference type="SUPFAM" id="SSF53383">
    <property type="entry name" value="PLP-dependent transferases"/>
    <property type="match status" value="1"/>
</dbReference>
<evidence type="ECO:0000256" key="3">
    <source>
        <dbReference type="ARBA" id="ARBA00022576"/>
    </source>
</evidence>
<name>A0A8B6X341_9BURK</name>
<dbReference type="GO" id="GO:0034386">
    <property type="term" value="F:4-aminobutyrate:2-oxoglutarate transaminase activity"/>
    <property type="evidence" value="ECO:0007669"/>
    <property type="project" value="UniProtKB-EC"/>
</dbReference>
<dbReference type="InterPro" id="IPR015424">
    <property type="entry name" value="PyrdxlP-dep_Trfase"/>
</dbReference>
<comment type="similarity">
    <text evidence="2 6">Belongs to the class-III pyridoxal-phosphate-dependent aminotransferase family.</text>
</comment>
<dbReference type="InterPro" id="IPR005814">
    <property type="entry name" value="Aminotrans_3"/>
</dbReference>
<dbReference type="FunFam" id="3.40.640.10:FF:000013">
    <property type="entry name" value="4-aminobutyrate aminotransferase"/>
    <property type="match status" value="1"/>
</dbReference>
<dbReference type="InterPro" id="IPR004632">
    <property type="entry name" value="4NH2But_aminotransferase_bac"/>
</dbReference>
<reference evidence="8" key="2">
    <citation type="submission" date="2025-08" db="UniProtKB">
        <authorList>
            <consortium name="RefSeq"/>
        </authorList>
    </citation>
    <scope>IDENTIFICATION</scope>
</reference>
<reference evidence="8" key="1">
    <citation type="journal article" date="2012" name="Acta Crystallogr. F Struct. Biol. Commun.">
        <title>Structures of a gamma-aminobutyrate (GABA) transaminase from the s-triazine-degrading organism Arthrobacter aurescens TC1 in complex with PLP and with its external aldimine PLP-GABA adduct.</title>
        <authorList>
            <person name="Bruce H."/>
            <person name="Nguyen Tuan A."/>
            <person name="Mangas Sanchez J."/>
            <person name="Leese C."/>
            <person name="Hopwood J."/>
            <person name="Hyde R."/>
            <person name="Hart S."/>
            <person name="Turkenburg J.P."/>
            <person name="Grogan G."/>
        </authorList>
    </citation>
    <scope>NUCLEOTIDE SEQUENCE</scope>
</reference>
<dbReference type="InterPro" id="IPR015422">
    <property type="entry name" value="PyrdxlP-dep_Trfase_small"/>
</dbReference>
<keyword evidence="7" id="KW-1185">Reference proteome</keyword>
<keyword evidence="4" id="KW-0808">Transferase</keyword>
<dbReference type="RefSeq" id="WP_028311050.1">
    <property type="nucleotide sequence ID" value="NZ_AXWS01000008.1"/>
</dbReference>
<dbReference type="NCBIfam" id="TIGR00700">
    <property type="entry name" value="GABAtrnsam"/>
    <property type="match status" value="1"/>
</dbReference>
<dbReference type="PIRSF" id="PIRSF000521">
    <property type="entry name" value="Transaminase_4ab_Lys_Orn"/>
    <property type="match status" value="1"/>
</dbReference>
<dbReference type="PROSITE" id="PS00600">
    <property type="entry name" value="AA_TRANSFER_CLASS_3"/>
    <property type="match status" value="1"/>
</dbReference>
<dbReference type="AlphaFoldDB" id="A0A8B6X341"/>
<dbReference type="InterPro" id="IPR049704">
    <property type="entry name" value="Aminotrans_3_PPA_site"/>
</dbReference>
<dbReference type="GO" id="GO:0042802">
    <property type="term" value="F:identical protein binding"/>
    <property type="evidence" value="ECO:0007669"/>
    <property type="project" value="TreeGrafter"/>
</dbReference>
<dbReference type="InterPro" id="IPR050103">
    <property type="entry name" value="Class-III_PLP-dep_AT"/>
</dbReference>
<dbReference type="CDD" id="cd00610">
    <property type="entry name" value="OAT_like"/>
    <property type="match status" value="1"/>
</dbReference>
<evidence type="ECO:0000256" key="5">
    <source>
        <dbReference type="ARBA" id="ARBA00022898"/>
    </source>
</evidence>
<gene>
    <name evidence="8" type="primary">gabT</name>
</gene>
<dbReference type="Gene3D" id="3.40.640.10">
    <property type="entry name" value="Type I PLP-dependent aspartate aminotransferase-like (Major domain)"/>
    <property type="match status" value="1"/>
</dbReference>
<dbReference type="Gene3D" id="3.90.1150.10">
    <property type="entry name" value="Aspartate Aminotransferase, domain 1"/>
    <property type="match status" value="1"/>
</dbReference>
<dbReference type="PANTHER" id="PTHR11986">
    <property type="entry name" value="AMINOTRANSFERASE CLASS III"/>
    <property type="match status" value="1"/>
</dbReference>
<dbReference type="Pfam" id="PF00202">
    <property type="entry name" value="Aminotran_3"/>
    <property type="match status" value="1"/>
</dbReference>
<keyword evidence="5 6" id="KW-0663">Pyridoxal phosphate</keyword>
<evidence type="ECO:0000313" key="8">
    <source>
        <dbReference type="RefSeq" id="WP_028311050.1"/>
    </source>
</evidence>
<organism evidence="7 8">
    <name type="scientific">Derxia gummosa DSM 723</name>
    <dbReference type="NCBI Taxonomy" id="1121388"/>
    <lineage>
        <taxon>Bacteria</taxon>
        <taxon>Pseudomonadati</taxon>
        <taxon>Pseudomonadota</taxon>
        <taxon>Betaproteobacteria</taxon>
        <taxon>Burkholderiales</taxon>
        <taxon>Alcaligenaceae</taxon>
        <taxon>Derxia</taxon>
    </lineage>
</organism>
<accession>A0A8B6X341</accession>
<proteinExistence type="inferred from homology"/>
<protein>
    <submittedName>
        <fullName evidence="8">4-aminobutyrate--2-oxoglutarate transaminase</fullName>
        <ecNumber evidence="8">2.6.1.19</ecNumber>
    </submittedName>
</protein>
<evidence type="ECO:0000256" key="2">
    <source>
        <dbReference type="ARBA" id="ARBA00008954"/>
    </source>
</evidence>
<evidence type="ECO:0000256" key="1">
    <source>
        <dbReference type="ARBA" id="ARBA00001933"/>
    </source>
</evidence>
<evidence type="ECO:0000256" key="6">
    <source>
        <dbReference type="RuleBase" id="RU003560"/>
    </source>
</evidence>
<sequence length="435" mass="45472">MTQQTTTNADQLARRAAALPRGVGQAHPVVAQRALNAEVWDVEGKRYIDFVAGIAVVNTGHNNPRVLAAVQEQMQHFTHTCFQVLAYDGYITLAEKLNARMPGPGAKKSFFMNSGAEAVENAIKVARAATGRPGIIAFNGGFHGRTMFTLGLTGKVDPYKIGFGPFSADVYHAPFPNPLHGLSAEDALKGVEALFKFDIEASRVAAFIIEPVQGEGGYLPAPAPFLRGLREIADRHGILIIADEIQSGVCRTGKFYGIEHSGVAPDIITMAKGLGGGFPIAAVVGRAEVMDAAAPGGLGGTYGGNPLSCAAALAVLDIVEDEQLNEKVQATGRTMLAKLDEIAAAHPDRVAEVRGLGAMLAIEFGTRDADGHWTPDGALVKAIVAEARARGLLILSCGPYGNVIRLMPPLTVGEAVLAEGLDLLAASVDAAIAAA</sequence>